<dbReference type="PANTHER" id="PTHR43661">
    <property type="entry name" value="D-XYLONATE DEHYDRATASE"/>
    <property type="match status" value="1"/>
</dbReference>
<keyword evidence="9 15" id="KW-0456">Lyase</keyword>
<feature type="active site" description="Proton acceptor" evidence="15">
    <location>
        <position position="468"/>
    </location>
</feature>
<dbReference type="Pfam" id="PF24877">
    <property type="entry name" value="ILV_EDD_C"/>
    <property type="match status" value="1"/>
</dbReference>
<comment type="caution">
    <text evidence="15">Lacks conserved residue(s) required for the propagation of feature annotation.</text>
</comment>
<dbReference type="AlphaFoldDB" id="A0A1I4UBW8"/>
<dbReference type="OrthoDB" id="9807077at2"/>
<dbReference type="UniPathway" id="UPA00049">
    <property type="reaction ID" value="UER00061"/>
</dbReference>
<dbReference type="GO" id="GO:0000287">
    <property type="term" value="F:magnesium ion binding"/>
    <property type="evidence" value="ECO:0007669"/>
    <property type="project" value="UniProtKB-UniRule"/>
</dbReference>
<evidence type="ECO:0000256" key="9">
    <source>
        <dbReference type="ARBA" id="ARBA00023239"/>
    </source>
</evidence>
<dbReference type="GO" id="GO:0005829">
    <property type="term" value="C:cytosol"/>
    <property type="evidence" value="ECO:0007669"/>
    <property type="project" value="TreeGrafter"/>
</dbReference>
<reference evidence="18 19" key="1">
    <citation type="submission" date="2016-10" db="EMBL/GenBank/DDBJ databases">
        <authorList>
            <person name="de Groot N.N."/>
        </authorList>
    </citation>
    <scope>NUCLEOTIDE SEQUENCE [LARGE SCALE GENOMIC DNA]</scope>
    <source>
        <strain evidence="18 19">DSM 9990</strain>
    </source>
</reference>
<dbReference type="STRING" id="39841.SAMN05660836_01771"/>
<dbReference type="UniPathway" id="UPA00047">
    <property type="reaction ID" value="UER00057"/>
</dbReference>
<dbReference type="NCBIfam" id="NF002068">
    <property type="entry name" value="PRK00911.1"/>
    <property type="match status" value="1"/>
</dbReference>
<dbReference type="InterPro" id="IPR000581">
    <property type="entry name" value="ILV_EDD_N"/>
</dbReference>
<feature type="domain" description="Dihydroxy-acid/6-phosphogluconate dehydratase C-terminal" evidence="17">
    <location>
        <begin position="358"/>
        <end position="549"/>
    </location>
</feature>
<dbReference type="GO" id="GO:0009099">
    <property type="term" value="P:L-valine biosynthetic process"/>
    <property type="evidence" value="ECO:0007669"/>
    <property type="project" value="UniProtKB-UniRule"/>
</dbReference>
<proteinExistence type="inferred from homology"/>
<evidence type="ECO:0000313" key="18">
    <source>
        <dbReference type="EMBL" id="SFM86452.1"/>
    </source>
</evidence>
<dbReference type="InterPro" id="IPR020558">
    <property type="entry name" value="DiOHA_6PGluconate_deHydtase_CS"/>
</dbReference>
<feature type="modified residue" description="N6-carboxylysine" evidence="15">
    <location>
        <position position="121"/>
    </location>
</feature>
<comment type="catalytic activity">
    <reaction evidence="11">
        <text>(2R)-2,3-dihydroxy-3-methylbutanoate = 3-methyl-2-oxobutanoate + H2O</text>
        <dbReference type="Rhea" id="RHEA:24809"/>
        <dbReference type="ChEBI" id="CHEBI:11851"/>
        <dbReference type="ChEBI" id="CHEBI:15377"/>
        <dbReference type="ChEBI" id="CHEBI:49072"/>
        <dbReference type="EC" id="4.2.1.9"/>
    </reaction>
    <physiologicalReaction direction="left-to-right" evidence="11">
        <dbReference type="Rhea" id="RHEA:24810"/>
    </physiologicalReaction>
</comment>
<dbReference type="InterPro" id="IPR056740">
    <property type="entry name" value="ILV_EDD_C"/>
</dbReference>
<evidence type="ECO:0000313" key="19">
    <source>
        <dbReference type="Proteomes" id="UP000199611"/>
    </source>
</evidence>
<dbReference type="InterPro" id="IPR004404">
    <property type="entry name" value="DihydroxyA_deHydtase"/>
</dbReference>
<feature type="binding site" description="via carbamate group" evidence="15">
    <location>
        <position position="121"/>
    </location>
    <ligand>
        <name>Mg(2+)</name>
        <dbReference type="ChEBI" id="CHEBI:18420"/>
    </ligand>
</feature>
<dbReference type="FunFam" id="3.50.30.80:FF:000001">
    <property type="entry name" value="Dihydroxy-acid dehydratase"/>
    <property type="match status" value="1"/>
</dbReference>
<dbReference type="NCBIfam" id="TIGR00110">
    <property type="entry name" value="ilvD"/>
    <property type="match status" value="1"/>
</dbReference>
<evidence type="ECO:0000256" key="6">
    <source>
        <dbReference type="ARBA" id="ARBA00022842"/>
    </source>
</evidence>
<comment type="catalytic activity">
    <reaction evidence="15">
        <text>(2R,3R)-2,3-dihydroxy-3-methylpentanoate = (S)-3-methyl-2-oxopentanoate + H2O</text>
        <dbReference type="Rhea" id="RHEA:27694"/>
        <dbReference type="ChEBI" id="CHEBI:15377"/>
        <dbReference type="ChEBI" id="CHEBI:35146"/>
        <dbReference type="ChEBI" id="CHEBI:49258"/>
        <dbReference type="EC" id="4.2.1.9"/>
    </reaction>
</comment>
<evidence type="ECO:0000256" key="13">
    <source>
        <dbReference type="ARBA" id="ARBA00029437"/>
    </source>
</evidence>
<evidence type="ECO:0000256" key="10">
    <source>
        <dbReference type="ARBA" id="ARBA00023304"/>
    </source>
</evidence>
<evidence type="ECO:0000256" key="7">
    <source>
        <dbReference type="ARBA" id="ARBA00023004"/>
    </source>
</evidence>
<dbReference type="Gene3D" id="3.50.30.80">
    <property type="entry name" value="IlvD/EDD C-terminal domain-like"/>
    <property type="match status" value="1"/>
</dbReference>
<evidence type="ECO:0000256" key="3">
    <source>
        <dbReference type="ARBA" id="ARBA00022605"/>
    </source>
</evidence>
<dbReference type="Pfam" id="PF00920">
    <property type="entry name" value="ILVD_EDD_N"/>
    <property type="match status" value="1"/>
</dbReference>
<keyword evidence="3 15" id="KW-0028">Amino-acid biosynthesis</keyword>
<comment type="cofactor">
    <cofactor evidence="15">
        <name>[2Fe-2S] cluster</name>
        <dbReference type="ChEBI" id="CHEBI:190135"/>
    </cofactor>
    <text evidence="15">Binds 1 [2Fe-2S] cluster per subunit. This cluster acts as a Lewis acid cofactor.</text>
</comment>
<dbReference type="PROSITE" id="PS00887">
    <property type="entry name" value="ILVD_EDD_2"/>
    <property type="match status" value="1"/>
</dbReference>
<gene>
    <name evidence="15" type="primary">ilvD</name>
    <name evidence="18" type="ORF">SAMN05660836_01771</name>
</gene>
<evidence type="ECO:0000256" key="15">
    <source>
        <dbReference type="HAMAP-Rule" id="MF_00012"/>
    </source>
</evidence>
<dbReference type="GO" id="GO:0004160">
    <property type="term" value="F:dihydroxy-acid dehydratase activity"/>
    <property type="evidence" value="ECO:0007669"/>
    <property type="project" value="UniProtKB-UniRule"/>
</dbReference>
<dbReference type="PROSITE" id="PS00886">
    <property type="entry name" value="ILVD_EDD_1"/>
    <property type="match status" value="1"/>
</dbReference>
<keyword evidence="10 15" id="KW-0100">Branched-chain amino acid biosynthesis</keyword>
<comment type="pathway">
    <text evidence="13 15">Amino-acid biosynthesis; L-isoleucine biosynthesis; L-isoleucine from 2-oxobutanoate: step 3/4.</text>
</comment>
<dbReference type="Proteomes" id="UP000199611">
    <property type="component" value="Unassembled WGS sequence"/>
</dbReference>
<comment type="subunit">
    <text evidence="15">Homodimer.</text>
</comment>
<evidence type="ECO:0000256" key="14">
    <source>
        <dbReference type="ARBA" id="ARBA00029490"/>
    </source>
</evidence>
<evidence type="ECO:0000256" key="5">
    <source>
        <dbReference type="ARBA" id="ARBA00022723"/>
    </source>
</evidence>
<keyword evidence="4 15" id="KW-0001">2Fe-2S</keyword>
<dbReference type="SUPFAM" id="SSF52016">
    <property type="entry name" value="LeuD/IlvD-like"/>
    <property type="match status" value="1"/>
</dbReference>
<comment type="pathway">
    <text evidence="12 15">Amino-acid biosynthesis; L-valine biosynthesis; L-valine from pyruvate: step 3/4.</text>
</comment>
<evidence type="ECO:0000256" key="11">
    <source>
        <dbReference type="ARBA" id="ARBA00029304"/>
    </source>
</evidence>
<comment type="similarity">
    <text evidence="2 15">Belongs to the IlvD/Edd family.</text>
</comment>
<evidence type="ECO:0000256" key="1">
    <source>
        <dbReference type="ARBA" id="ARBA00001946"/>
    </source>
</evidence>
<keyword evidence="8 15" id="KW-0411">Iron-sulfur</keyword>
<keyword evidence="6 15" id="KW-0460">Magnesium</keyword>
<evidence type="ECO:0000259" key="17">
    <source>
        <dbReference type="Pfam" id="PF24877"/>
    </source>
</evidence>
<keyword evidence="5 15" id="KW-0479">Metal-binding</keyword>
<dbReference type="GO" id="GO:0009097">
    <property type="term" value="P:isoleucine biosynthetic process"/>
    <property type="evidence" value="ECO:0007669"/>
    <property type="project" value="UniProtKB-UniRule"/>
</dbReference>
<evidence type="ECO:0000259" key="16">
    <source>
        <dbReference type="Pfam" id="PF00920"/>
    </source>
</evidence>
<dbReference type="SUPFAM" id="SSF143975">
    <property type="entry name" value="IlvD/EDD N-terminal domain-like"/>
    <property type="match status" value="1"/>
</dbReference>
<comment type="function">
    <text evidence="15">Functions in the biosynthesis of branched-chain amino acids. Catalyzes the dehydration of (2R,3R)-2,3-dihydroxy-3-methylpentanoate (2,3-dihydroxy-3-methylvalerate) into 2-oxo-3-methylpentanoate (2-oxo-3-methylvalerate) and of (2R)-2,3-dihydroxy-3-methylbutanoate (2,3-dihydroxyisovalerate) into 2-oxo-3-methylbutanoate (2-oxoisovalerate), the penultimate precursor to L-isoleucine and L-valine, respectively.</text>
</comment>
<evidence type="ECO:0000256" key="2">
    <source>
        <dbReference type="ARBA" id="ARBA00006486"/>
    </source>
</evidence>
<feature type="binding site" evidence="15">
    <location>
        <position position="442"/>
    </location>
    <ligand>
        <name>Mg(2+)</name>
        <dbReference type="ChEBI" id="CHEBI:18420"/>
    </ligand>
</feature>
<comment type="cofactor">
    <cofactor evidence="1 15">
        <name>Mg(2+)</name>
        <dbReference type="ChEBI" id="CHEBI:18420"/>
    </cofactor>
</comment>
<sequence length="557" mass="58776">MRSDLMKSGLEKAPHRSLFKAMGYTDEELQRPLIGIVNSANEIIPGHIHLDRIAEAVKAGVRMAGGTPVEFPVIGVCDGIAMNHEGMKYSLASRELIADSVELMAKAHPFDGLVLIPNCDKIIPGMLMAALRLNIPSIVVSGGPMLAGRLGSQPVDLISVFEAVGSVRAGKMDRETLKELEDEACPGCGSCAGMFTANSMNCLAEALGLALPGNGTIPAVHAARIRLAKYAGMRIVELVRKGIYPRDIVVKEAFENAIAVDMALGCSTNTVLHVPAIAHEAGISIDLNIFNDISRKTPHLCSLRPGGPHFLEDLHRAGGIPAVMKVLADAGLVNRDLPTVSGKTVGEIVDAAAVRDSEVIRPVERAYHAEGGIAVLYGNLAPEGAVVKQSAVAPEMMKRTGRARVFDSEQEAAKAILDGVIQPGEVVVIRYEGPKGGPGMQEMLSPTAAIVGRGLDKDVALITDGRFSGGTRGAAIGHVSPEAAAGGTIALVKDGDEILIDIPGKRLELLVDEGTLEKRRMEWTPPPPRITSGYLARYAAMVTSGARGAVLELRGQL</sequence>
<keyword evidence="19" id="KW-1185">Reference proteome</keyword>
<dbReference type="EMBL" id="FOUU01000005">
    <property type="protein sequence ID" value="SFM86452.1"/>
    <property type="molecule type" value="Genomic_DNA"/>
</dbReference>
<dbReference type="PANTHER" id="PTHR43661:SF3">
    <property type="entry name" value="D-XYLONATE DEHYDRATASE YAGF-RELATED"/>
    <property type="match status" value="1"/>
</dbReference>
<dbReference type="InterPro" id="IPR042096">
    <property type="entry name" value="Dihydro-acid_dehy_C"/>
</dbReference>
<dbReference type="InterPro" id="IPR037237">
    <property type="entry name" value="IlvD/EDD_N"/>
</dbReference>
<evidence type="ECO:0000256" key="8">
    <source>
        <dbReference type="ARBA" id="ARBA00023014"/>
    </source>
</evidence>
<dbReference type="GO" id="GO:0051537">
    <property type="term" value="F:2 iron, 2 sulfur cluster binding"/>
    <property type="evidence" value="ECO:0007669"/>
    <property type="project" value="UniProtKB-UniRule"/>
</dbReference>
<protein>
    <recommendedName>
        <fullName evidence="14 15">Dihydroxy-acid dehydratase</fullName>
        <shortName evidence="15">DAD</shortName>
        <ecNumber evidence="14 15">4.2.1.9</ecNumber>
    </recommendedName>
</protein>
<evidence type="ECO:0000256" key="12">
    <source>
        <dbReference type="ARBA" id="ARBA00029436"/>
    </source>
</evidence>
<accession>A0A1I4UBW8</accession>
<feature type="binding site" evidence="15">
    <location>
        <position position="120"/>
    </location>
    <ligand>
        <name>Mg(2+)</name>
        <dbReference type="ChEBI" id="CHEBI:18420"/>
    </ligand>
</feature>
<keyword evidence="7 15" id="KW-0408">Iron</keyword>
<dbReference type="HAMAP" id="MF_00012">
    <property type="entry name" value="IlvD"/>
    <property type="match status" value="1"/>
</dbReference>
<evidence type="ECO:0000256" key="4">
    <source>
        <dbReference type="ARBA" id="ARBA00022714"/>
    </source>
</evidence>
<dbReference type="EC" id="4.2.1.9" evidence="14 15"/>
<dbReference type="RefSeq" id="WP_093395105.1">
    <property type="nucleotide sequence ID" value="NZ_FOUU01000005.1"/>
</dbReference>
<name>A0A1I4UBW8_9BACT</name>
<feature type="binding site" evidence="15">
    <location>
        <position position="78"/>
    </location>
    <ligand>
        <name>Mg(2+)</name>
        <dbReference type="ChEBI" id="CHEBI:18420"/>
    </ligand>
</feature>
<organism evidence="18 19">
    <name type="scientific">Thermodesulforhabdus norvegica</name>
    <dbReference type="NCBI Taxonomy" id="39841"/>
    <lineage>
        <taxon>Bacteria</taxon>
        <taxon>Pseudomonadati</taxon>
        <taxon>Thermodesulfobacteriota</taxon>
        <taxon>Syntrophobacteria</taxon>
        <taxon>Syntrophobacterales</taxon>
        <taxon>Thermodesulforhabdaceae</taxon>
        <taxon>Thermodesulforhabdus</taxon>
    </lineage>
</organism>
<feature type="domain" description="Dihydroxy-acid/6-phosphogluconate dehydratase N-terminal" evidence="16">
    <location>
        <begin position="31"/>
        <end position="347"/>
    </location>
</feature>